<proteinExistence type="predicted"/>
<dbReference type="InterPro" id="IPR029016">
    <property type="entry name" value="GAF-like_dom_sf"/>
</dbReference>
<gene>
    <name evidence="4" type="ORF">A4R43_21450</name>
</gene>
<dbReference type="InterPro" id="IPR003018">
    <property type="entry name" value="GAF"/>
</dbReference>
<keyword evidence="5" id="KW-1185">Reference proteome</keyword>
<dbReference type="GO" id="GO:0003723">
    <property type="term" value="F:RNA binding"/>
    <property type="evidence" value="ECO:0007669"/>
    <property type="project" value="InterPro"/>
</dbReference>
<dbReference type="AlphaFoldDB" id="A0A344LKX2"/>
<reference evidence="4 5" key="1">
    <citation type="submission" date="2016-04" db="EMBL/GenBank/DDBJ databases">
        <title>Complete genome sequence and analysis of deep-sea sediment isolate, Amycolatopsis sp. WP1.</title>
        <authorList>
            <person name="Wang H."/>
            <person name="Chen S."/>
            <person name="Wu Q."/>
        </authorList>
    </citation>
    <scope>NUCLEOTIDE SEQUENCE [LARGE SCALE GENOMIC DNA]</scope>
    <source>
        <strain evidence="4 5">WP1</strain>
    </source>
</reference>
<accession>A0A344LKX2</accession>
<sequence length="240" mass="24607">MAEVEVLRTSVLAALGEGGGEGVDVVGRVCRGCVRLLPVDGAAVSVMADAGRREIVYASDPVSTALAELQFSLGEGPCFEASAAGGPVLVPELAAGSPAAWPVFAAEAAAYPVAALFTFPVQIGAVRVATLDTYRSTPGSLGTAELATALQVADIAALALSGLSGGGERWLDGDGRWMDGAGMRHREVHQATGMLIAHLDLPASAALARLRAYAFGHGRSLLEVAGDIVAGRLRLDEEFR</sequence>
<evidence type="ECO:0000256" key="2">
    <source>
        <dbReference type="ARBA" id="ARBA00023163"/>
    </source>
</evidence>
<evidence type="ECO:0000259" key="3">
    <source>
        <dbReference type="SMART" id="SM01012"/>
    </source>
</evidence>
<dbReference type="EMBL" id="CP015163">
    <property type="protein sequence ID" value="AXB48696.1"/>
    <property type="molecule type" value="Genomic_DNA"/>
</dbReference>
<dbReference type="Pfam" id="PF13185">
    <property type="entry name" value="GAF_2"/>
    <property type="match status" value="1"/>
</dbReference>
<organism evidence="4 5">
    <name type="scientific">Amycolatopsis albispora</name>
    <dbReference type="NCBI Taxonomy" id="1804986"/>
    <lineage>
        <taxon>Bacteria</taxon>
        <taxon>Bacillati</taxon>
        <taxon>Actinomycetota</taxon>
        <taxon>Actinomycetes</taxon>
        <taxon>Pseudonocardiales</taxon>
        <taxon>Pseudonocardiaceae</taxon>
        <taxon>Amycolatopsis</taxon>
    </lineage>
</organism>
<dbReference type="SUPFAM" id="SSF55781">
    <property type="entry name" value="GAF domain-like"/>
    <property type="match status" value="1"/>
</dbReference>
<dbReference type="InterPro" id="IPR036388">
    <property type="entry name" value="WH-like_DNA-bd_sf"/>
</dbReference>
<dbReference type="Proteomes" id="UP000250434">
    <property type="component" value="Chromosome"/>
</dbReference>
<dbReference type="InterPro" id="IPR005561">
    <property type="entry name" value="ANTAR"/>
</dbReference>
<name>A0A344LKX2_9PSEU</name>
<evidence type="ECO:0000313" key="5">
    <source>
        <dbReference type="Proteomes" id="UP000250434"/>
    </source>
</evidence>
<dbReference type="Gene3D" id="1.10.10.10">
    <property type="entry name" value="Winged helix-like DNA-binding domain superfamily/Winged helix DNA-binding domain"/>
    <property type="match status" value="1"/>
</dbReference>
<dbReference type="Gene3D" id="3.30.450.40">
    <property type="match status" value="1"/>
</dbReference>
<keyword evidence="2" id="KW-0804">Transcription</keyword>
<evidence type="ECO:0000313" key="4">
    <source>
        <dbReference type="EMBL" id="AXB48696.1"/>
    </source>
</evidence>
<evidence type="ECO:0000256" key="1">
    <source>
        <dbReference type="ARBA" id="ARBA00023015"/>
    </source>
</evidence>
<feature type="domain" description="ANTAR" evidence="3">
    <location>
        <begin position="151"/>
        <end position="229"/>
    </location>
</feature>
<dbReference type="KEGG" id="aab:A4R43_21450"/>
<keyword evidence="1" id="KW-0805">Transcription regulation</keyword>
<dbReference type="Pfam" id="PF03861">
    <property type="entry name" value="ANTAR"/>
    <property type="match status" value="1"/>
</dbReference>
<dbReference type="OrthoDB" id="7466251at2"/>
<protein>
    <recommendedName>
        <fullName evidence="3">ANTAR domain-containing protein</fullName>
    </recommendedName>
</protein>
<dbReference type="SMART" id="SM01012">
    <property type="entry name" value="ANTAR"/>
    <property type="match status" value="1"/>
</dbReference>